<dbReference type="EMBL" id="JBHSZH010000005">
    <property type="protein sequence ID" value="MFC7080750.1"/>
    <property type="molecule type" value="Genomic_DNA"/>
</dbReference>
<evidence type="ECO:0000256" key="1">
    <source>
        <dbReference type="SAM" id="MobiDB-lite"/>
    </source>
</evidence>
<organism evidence="4 5">
    <name type="scientific">Halorussus caseinilyticus</name>
    <dbReference type="NCBI Taxonomy" id="3034025"/>
    <lineage>
        <taxon>Archaea</taxon>
        <taxon>Methanobacteriati</taxon>
        <taxon>Methanobacteriota</taxon>
        <taxon>Stenosarchaea group</taxon>
        <taxon>Halobacteria</taxon>
        <taxon>Halobacteriales</taxon>
        <taxon>Haladaptataceae</taxon>
        <taxon>Halorussus</taxon>
    </lineage>
</organism>
<feature type="domain" description="DUF7319" evidence="3">
    <location>
        <begin position="63"/>
        <end position="264"/>
    </location>
</feature>
<dbReference type="RefSeq" id="WP_382209844.1">
    <property type="nucleotide sequence ID" value="NZ_JBHSZH010000005.1"/>
</dbReference>
<sequence>MTDASDDPAGERPADAPETREEASPESRDDSPASRDDGDRLTAEEIEEKYDFENFGPREMAEMSYEEWQVAFDHDSWITGEKLLDRVEADLKSRVADRDVFAVVERIEQEGEPQLLAYSDEGYAVVYPDGSVEGSGTVLRDVKPSVALASMESYEVPDPPEGDVLPEPAEVPEGSGKLGNQLMQVVAAVHVLAGVALFAAWIAMGLPLVAAVAAFGFFFFGVFVFLLVANARLSDRFRAEEYRNRLRAVGLEDDERPDFLPGEEGPVPEDHPERPGDGTAETEVSSASDGRNQAALGASASKTPLRRHRWL</sequence>
<gene>
    <name evidence="4" type="ORF">ACFQJ6_12170</name>
</gene>
<protein>
    <recommendedName>
        <fullName evidence="3">DUF7319 domain-containing protein</fullName>
    </recommendedName>
</protein>
<name>A0ABD5WM20_9EURY</name>
<evidence type="ECO:0000313" key="4">
    <source>
        <dbReference type="EMBL" id="MFC7080750.1"/>
    </source>
</evidence>
<reference evidence="4 5" key="1">
    <citation type="journal article" date="2019" name="Int. J. Syst. Evol. Microbiol.">
        <title>The Global Catalogue of Microorganisms (GCM) 10K type strain sequencing project: providing services to taxonomists for standard genome sequencing and annotation.</title>
        <authorList>
            <consortium name="The Broad Institute Genomics Platform"/>
            <consortium name="The Broad Institute Genome Sequencing Center for Infectious Disease"/>
            <person name="Wu L."/>
            <person name="Ma J."/>
        </authorList>
    </citation>
    <scope>NUCLEOTIDE SEQUENCE [LARGE SCALE GENOMIC DNA]</scope>
    <source>
        <strain evidence="4 5">DT72</strain>
    </source>
</reference>
<keyword evidence="2" id="KW-0812">Transmembrane</keyword>
<keyword evidence="2" id="KW-1133">Transmembrane helix</keyword>
<feature type="region of interest" description="Disordered" evidence="1">
    <location>
        <begin position="1"/>
        <end position="55"/>
    </location>
</feature>
<feature type="transmembrane region" description="Helical" evidence="2">
    <location>
        <begin position="208"/>
        <end position="229"/>
    </location>
</feature>
<comment type="caution">
    <text evidence="4">The sequence shown here is derived from an EMBL/GenBank/DDBJ whole genome shotgun (WGS) entry which is preliminary data.</text>
</comment>
<dbReference type="AlphaFoldDB" id="A0ABD5WM20"/>
<evidence type="ECO:0000256" key="2">
    <source>
        <dbReference type="SAM" id="Phobius"/>
    </source>
</evidence>
<dbReference type="InterPro" id="IPR055743">
    <property type="entry name" value="DUF7319"/>
</dbReference>
<evidence type="ECO:0000313" key="5">
    <source>
        <dbReference type="Proteomes" id="UP001596407"/>
    </source>
</evidence>
<feature type="region of interest" description="Disordered" evidence="1">
    <location>
        <begin position="253"/>
        <end position="311"/>
    </location>
</feature>
<dbReference type="Proteomes" id="UP001596407">
    <property type="component" value="Unassembled WGS sequence"/>
</dbReference>
<feature type="transmembrane region" description="Helical" evidence="2">
    <location>
        <begin position="182"/>
        <end position="202"/>
    </location>
</feature>
<accession>A0ABD5WM20</accession>
<feature type="compositionally biased region" description="Polar residues" evidence="1">
    <location>
        <begin position="282"/>
        <end position="291"/>
    </location>
</feature>
<feature type="compositionally biased region" description="Basic and acidic residues" evidence="1">
    <location>
        <begin position="9"/>
        <end position="43"/>
    </location>
</feature>
<dbReference type="Pfam" id="PF24003">
    <property type="entry name" value="DUF7319"/>
    <property type="match status" value="1"/>
</dbReference>
<keyword evidence="2" id="KW-0472">Membrane</keyword>
<keyword evidence="5" id="KW-1185">Reference proteome</keyword>
<proteinExistence type="predicted"/>
<evidence type="ECO:0000259" key="3">
    <source>
        <dbReference type="Pfam" id="PF24003"/>
    </source>
</evidence>